<dbReference type="OrthoDB" id="14784at2759"/>
<dbReference type="PANTHER" id="PTHR48109:SF1">
    <property type="entry name" value="DIHYDROOROTATE DEHYDROGENASE (FUMARATE)"/>
    <property type="match status" value="1"/>
</dbReference>
<evidence type="ECO:0000256" key="6">
    <source>
        <dbReference type="ARBA" id="ARBA00023002"/>
    </source>
</evidence>
<dbReference type="GO" id="GO:0006207">
    <property type="term" value="P:'de novo' pyrimidine nucleobase biosynthetic process"/>
    <property type="evidence" value="ECO:0007669"/>
    <property type="project" value="TreeGrafter"/>
</dbReference>
<evidence type="ECO:0000256" key="5">
    <source>
        <dbReference type="ARBA" id="ARBA00022975"/>
    </source>
</evidence>
<dbReference type="InterPro" id="IPR023359">
    <property type="entry name" value="Dihydro_DH_chainA_dom2"/>
</dbReference>
<dbReference type="InterPro" id="IPR013785">
    <property type="entry name" value="Aldolase_TIM"/>
</dbReference>
<dbReference type="InterPro" id="IPR012135">
    <property type="entry name" value="Dihydroorotate_DH_1_2"/>
</dbReference>
<keyword evidence="4" id="KW-0288">FMN</keyword>
<evidence type="ECO:0000256" key="3">
    <source>
        <dbReference type="ARBA" id="ARBA00022630"/>
    </source>
</evidence>
<reference evidence="9 10" key="1">
    <citation type="submission" date="2019-01" db="EMBL/GenBank/DDBJ databases">
        <title>Draft genome sequence of Psathyrella aberdarensis IHI B618.</title>
        <authorList>
            <person name="Buettner E."/>
            <person name="Kellner H."/>
        </authorList>
    </citation>
    <scope>NUCLEOTIDE SEQUENCE [LARGE SCALE GENOMIC DNA]</scope>
    <source>
        <strain evidence="9 10">IHI B618</strain>
    </source>
</reference>
<keyword evidence="5" id="KW-0665">Pyrimidine biosynthesis</keyword>
<dbReference type="Gene3D" id="2.30.26.10">
    <property type="entry name" value="Dihydroorotate Dehydrogenase A, chain A, domain 2"/>
    <property type="match status" value="1"/>
</dbReference>
<dbReference type="SUPFAM" id="SSF51395">
    <property type="entry name" value="FMN-linked oxidoreductases"/>
    <property type="match status" value="1"/>
</dbReference>
<dbReference type="GO" id="GO:0044205">
    <property type="term" value="P:'de novo' UMP biosynthetic process"/>
    <property type="evidence" value="ECO:0007669"/>
    <property type="project" value="UniProtKB-UniPathway"/>
</dbReference>
<evidence type="ECO:0000256" key="7">
    <source>
        <dbReference type="ARBA" id="ARBA00031623"/>
    </source>
</evidence>
<keyword evidence="3" id="KW-0285">Flavoprotein</keyword>
<evidence type="ECO:0000313" key="9">
    <source>
        <dbReference type="EMBL" id="RXW18453.1"/>
    </source>
</evidence>
<dbReference type="GO" id="GO:0005737">
    <property type="term" value="C:cytoplasm"/>
    <property type="evidence" value="ECO:0007669"/>
    <property type="project" value="InterPro"/>
</dbReference>
<dbReference type="Gene3D" id="3.20.20.70">
    <property type="entry name" value="Aldolase class I"/>
    <property type="match status" value="1"/>
</dbReference>
<evidence type="ECO:0000256" key="1">
    <source>
        <dbReference type="ARBA" id="ARBA00001917"/>
    </source>
</evidence>
<protein>
    <recommendedName>
        <fullName evidence="7">Dihydroorotate oxidase</fullName>
    </recommendedName>
</protein>
<comment type="caution">
    <text evidence="9">The sequence shown here is derived from an EMBL/GenBank/DDBJ whole genome shotgun (WGS) entry which is preliminary data.</text>
</comment>
<dbReference type="EMBL" id="SDEE01000265">
    <property type="protein sequence ID" value="RXW18453.1"/>
    <property type="molecule type" value="Genomic_DNA"/>
</dbReference>
<dbReference type="GO" id="GO:0004152">
    <property type="term" value="F:dihydroorotate dehydrogenase activity"/>
    <property type="evidence" value="ECO:0007669"/>
    <property type="project" value="InterPro"/>
</dbReference>
<evidence type="ECO:0000259" key="8">
    <source>
        <dbReference type="Pfam" id="PF01180"/>
    </source>
</evidence>
<dbReference type="PIRSF" id="PIRSF000164">
    <property type="entry name" value="DHO_oxidase"/>
    <property type="match status" value="1"/>
</dbReference>
<keyword evidence="10" id="KW-1185">Reference proteome</keyword>
<comment type="cofactor">
    <cofactor evidence="1">
        <name>FMN</name>
        <dbReference type="ChEBI" id="CHEBI:58210"/>
    </cofactor>
</comment>
<gene>
    <name evidence="9" type="ORF">EST38_g7409</name>
</gene>
<dbReference type="InterPro" id="IPR050074">
    <property type="entry name" value="DHO_dehydrogenase"/>
</dbReference>
<evidence type="ECO:0000256" key="2">
    <source>
        <dbReference type="ARBA" id="ARBA00004725"/>
    </source>
</evidence>
<dbReference type="STRING" id="2316362.A0A4Q2DFB9"/>
<organism evidence="9 10">
    <name type="scientific">Candolleomyces aberdarensis</name>
    <dbReference type="NCBI Taxonomy" id="2316362"/>
    <lineage>
        <taxon>Eukaryota</taxon>
        <taxon>Fungi</taxon>
        <taxon>Dikarya</taxon>
        <taxon>Basidiomycota</taxon>
        <taxon>Agaricomycotina</taxon>
        <taxon>Agaricomycetes</taxon>
        <taxon>Agaricomycetidae</taxon>
        <taxon>Agaricales</taxon>
        <taxon>Agaricineae</taxon>
        <taxon>Psathyrellaceae</taxon>
        <taxon>Candolleomyces</taxon>
    </lineage>
</organism>
<dbReference type="Pfam" id="PF01180">
    <property type="entry name" value="DHO_dh"/>
    <property type="match status" value="1"/>
</dbReference>
<dbReference type="Proteomes" id="UP000290288">
    <property type="component" value="Unassembled WGS sequence"/>
</dbReference>
<evidence type="ECO:0000256" key="4">
    <source>
        <dbReference type="ARBA" id="ARBA00022643"/>
    </source>
</evidence>
<dbReference type="AlphaFoldDB" id="A0A4Q2DFB9"/>
<keyword evidence="6" id="KW-0560">Oxidoreductase</keyword>
<evidence type="ECO:0000313" key="10">
    <source>
        <dbReference type="Proteomes" id="UP000290288"/>
    </source>
</evidence>
<feature type="domain" description="Dihydroorotate dehydrogenase catalytic" evidence="8">
    <location>
        <begin position="26"/>
        <end position="327"/>
    </location>
</feature>
<proteinExistence type="predicted"/>
<dbReference type="UniPathway" id="UPA00070"/>
<name>A0A4Q2DFB9_9AGAR</name>
<dbReference type="InterPro" id="IPR005720">
    <property type="entry name" value="Dihydroorotate_DH_cat"/>
</dbReference>
<accession>A0A4Q2DFB9</accession>
<dbReference type="PANTHER" id="PTHR48109">
    <property type="entry name" value="DIHYDROOROTATE DEHYDROGENASE (QUINONE), MITOCHONDRIAL-RELATED"/>
    <property type="match status" value="1"/>
</dbReference>
<comment type="pathway">
    <text evidence="2">Pyrimidine metabolism; UMP biosynthesis via de novo pathway.</text>
</comment>
<sequence length="333" mass="35651">MTNINSVKVSPALLNSSCAWSSNLRDLQELYDSPYTGAITTRTATLSGFEENESHTAVLGGSNTSALNSYGYSPHPLAEYLVWVRQILERSEADKPIVISITSSTPDGLRSMVTSIQDLRKEIGDTSRSPSRIAIELNTSCPNIRNASPSGYSFKSLHPLLQVLSEEFSADKTLTIGLKMPPYVYREQFTDALEVLATLSIQPESDTTSSSAISPISFLTCTNTLGNSLLFSHQIPTSPNTLGEFALPTVVGGLSGDSIHPLSLGNVYTFSQLLRGPEARFPTLSNIRIIGVGGVTSKQARERMLGVGADAVACATLLGKEGVRAFEILSTSA</sequence>